<dbReference type="Proteomes" id="UP001154322">
    <property type="component" value="Unassembled WGS sequence"/>
</dbReference>
<dbReference type="NCBIfam" id="TIGR01439">
    <property type="entry name" value="lp_hng_hel_AbrB"/>
    <property type="match status" value="1"/>
</dbReference>
<dbReference type="Pfam" id="PF04014">
    <property type="entry name" value="MazE_antitoxin"/>
    <property type="match status" value="1"/>
</dbReference>
<organism evidence="2 3">
    <name type="scientific">Paenibacillus melissococcoides</name>
    <dbReference type="NCBI Taxonomy" id="2912268"/>
    <lineage>
        <taxon>Bacteria</taxon>
        <taxon>Bacillati</taxon>
        <taxon>Bacillota</taxon>
        <taxon>Bacilli</taxon>
        <taxon>Bacillales</taxon>
        <taxon>Paenibacillaceae</taxon>
        <taxon>Paenibacillus</taxon>
    </lineage>
</organism>
<gene>
    <name evidence="2" type="ORF">WJ0W_003317</name>
</gene>
<dbReference type="PANTHER" id="PTHR36432">
    <property type="match status" value="1"/>
</dbReference>
<name>A0ABN8U4R2_9BACL</name>
<proteinExistence type="predicted"/>
<protein>
    <submittedName>
        <fullName evidence="2">AbrB/MazE/SpoVT family DNA-binding domain-containing protein</fullName>
    </submittedName>
</protein>
<comment type="caution">
    <text evidence="2">The sequence shown here is derived from an EMBL/GenBank/DDBJ whole genome shotgun (WGS) entry which is preliminary data.</text>
</comment>
<accession>A0ABN8U4R2</accession>
<reference evidence="2" key="1">
    <citation type="submission" date="2022-06" db="EMBL/GenBank/DDBJ databases">
        <authorList>
            <person name="Dietemann V."/>
            <person name="Ory F."/>
            <person name="Dainat B."/>
            <person name="Oberhansli S."/>
        </authorList>
    </citation>
    <scope>NUCLEOTIDE SEQUENCE</scope>
    <source>
        <strain evidence="2">Ena-SAMPLE-TAB-26-04-2022-14:26:32:270-5432</strain>
    </source>
</reference>
<keyword evidence="3" id="KW-1185">Reference proteome</keyword>
<keyword evidence="2" id="KW-0238">DNA-binding</keyword>
<dbReference type="RefSeq" id="WP_213427762.1">
    <property type="nucleotide sequence ID" value="NZ_AP031286.1"/>
</dbReference>
<evidence type="ECO:0000313" key="3">
    <source>
        <dbReference type="Proteomes" id="UP001154322"/>
    </source>
</evidence>
<dbReference type="EMBL" id="CALYLO010000004">
    <property type="protein sequence ID" value="CAH8246080.1"/>
    <property type="molecule type" value="Genomic_DNA"/>
</dbReference>
<dbReference type="Gene3D" id="2.10.260.10">
    <property type="match status" value="1"/>
</dbReference>
<sequence length="83" mass="8916">MSKTTGIVRHIDNVGRIVIPAELRSTLGMPEGTAVSIESNGVSITVRKYAPSCTFCESLERMDSFKGKPVCQKCKAKIAEGEG</sequence>
<evidence type="ECO:0000259" key="1">
    <source>
        <dbReference type="Pfam" id="PF04014"/>
    </source>
</evidence>
<dbReference type="PANTHER" id="PTHR36432:SF4">
    <property type="entry name" value="TRANSITION STATE REGULATOR ABH-RELATED"/>
    <property type="match status" value="1"/>
</dbReference>
<dbReference type="GO" id="GO:0003677">
    <property type="term" value="F:DNA binding"/>
    <property type="evidence" value="ECO:0007669"/>
    <property type="project" value="UniProtKB-KW"/>
</dbReference>
<dbReference type="InterPro" id="IPR007159">
    <property type="entry name" value="SpoVT-AbrB_dom"/>
</dbReference>
<evidence type="ECO:0000313" key="2">
    <source>
        <dbReference type="EMBL" id="CAH8246080.1"/>
    </source>
</evidence>
<dbReference type="InterPro" id="IPR037914">
    <property type="entry name" value="SpoVT-AbrB_sf"/>
</dbReference>
<dbReference type="InterPro" id="IPR052731">
    <property type="entry name" value="B_subtilis_Trans_State_Reg"/>
</dbReference>
<feature type="domain" description="SpoVT-AbrB" evidence="1">
    <location>
        <begin position="12"/>
        <end position="52"/>
    </location>
</feature>
<dbReference type="SUPFAM" id="SSF89447">
    <property type="entry name" value="AbrB/MazE/MraZ-like"/>
    <property type="match status" value="1"/>
</dbReference>